<dbReference type="OrthoDB" id="9768177at2"/>
<comment type="caution">
    <text evidence="12">The sequence shown here is derived from an EMBL/GenBank/DDBJ whole genome shotgun (WGS) entry which is preliminary data.</text>
</comment>
<proteinExistence type="inferred from homology"/>
<dbReference type="InterPro" id="IPR041700">
    <property type="entry name" value="OMP_b-brl_3"/>
</dbReference>
<feature type="chain" id="PRO_5015599181" evidence="9">
    <location>
        <begin position="23"/>
        <end position="1072"/>
    </location>
</feature>
<dbReference type="Gene3D" id="2.60.40.1120">
    <property type="entry name" value="Carboxypeptidase-like, regulatory domain"/>
    <property type="match status" value="1"/>
</dbReference>
<evidence type="ECO:0000256" key="9">
    <source>
        <dbReference type="SAM" id="SignalP"/>
    </source>
</evidence>
<comment type="similarity">
    <text evidence="7">Belongs to the TonB-dependent receptor family.</text>
</comment>
<dbReference type="RefSeq" id="WP_105070157.1">
    <property type="nucleotide sequence ID" value="NZ_MTPW01000001.1"/>
</dbReference>
<feature type="compositionally biased region" description="Polar residues" evidence="8">
    <location>
        <begin position="189"/>
        <end position="210"/>
    </location>
</feature>
<dbReference type="InterPro" id="IPR037066">
    <property type="entry name" value="Plug_dom_sf"/>
</dbReference>
<dbReference type="FunFam" id="2.60.40.1120:FF:000003">
    <property type="entry name" value="Outer membrane protein Omp121"/>
    <property type="match status" value="1"/>
</dbReference>
<evidence type="ECO:0000256" key="1">
    <source>
        <dbReference type="ARBA" id="ARBA00004571"/>
    </source>
</evidence>
<dbReference type="InterPro" id="IPR008969">
    <property type="entry name" value="CarboxyPept-like_regulatory"/>
</dbReference>
<keyword evidence="2 7" id="KW-0813">Transport</keyword>
<evidence type="ECO:0000256" key="7">
    <source>
        <dbReference type="PROSITE-ProRule" id="PRU01360"/>
    </source>
</evidence>
<dbReference type="Gene3D" id="2.170.130.10">
    <property type="entry name" value="TonB-dependent receptor, plug domain"/>
    <property type="match status" value="1"/>
</dbReference>
<dbReference type="SUPFAM" id="SSF56935">
    <property type="entry name" value="Porins"/>
    <property type="match status" value="1"/>
</dbReference>
<dbReference type="GO" id="GO:0009279">
    <property type="term" value="C:cell outer membrane"/>
    <property type="evidence" value="ECO:0007669"/>
    <property type="project" value="UniProtKB-SubCell"/>
</dbReference>
<evidence type="ECO:0000256" key="2">
    <source>
        <dbReference type="ARBA" id="ARBA00022448"/>
    </source>
</evidence>
<evidence type="ECO:0000256" key="4">
    <source>
        <dbReference type="ARBA" id="ARBA00022692"/>
    </source>
</evidence>
<feature type="domain" description="Outer membrane protein beta-barrel" evidence="11">
    <location>
        <begin position="724"/>
        <end position="827"/>
    </location>
</feature>
<feature type="region of interest" description="Disordered" evidence="8">
    <location>
        <begin position="187"/>
        <end position="210"/>
    </location>
</feature>
<dbReference type="InterPro" id="IPR036942">
    <property type="entry name" value="Beta-barrel_TonB_sf"/>
</dbReference>
<dbReference type="NCBIfam" id="TIGR04056">
    <property type="entry name" value="OMP_RagA_SusC"/>
    <property type="match status" value="1"/>
</dbReference>
<evidence type="ECO:0000313" key="13">
    <source>
        <dbReference type="Proteomes" id="UP000239747"/>
    </source>
</evidence>
<dbReference type="NCBIfam" id="TIGR04057">
    <property type="entry name" value="SusC_RagA_signa"/>
    <property type="match status" value="1"/>
</dbReference>
<dbReference type="EMBL" id="MTPW01000001">
    <property type="protein sequence ID" value="PQJ31000.1"/>
    <property type="molecule type" value="Genomic_DNA"/>
</dbReference>
<keyword evidence="5 7" id="KW-0472">Membrane</keyword>
<evidence type="ECO:0000259" key="11">
    <source>
        <dbReference type="Pfam" id="PF14905"/>
    </source>
</evidence>
<comment type="subcellular location">
    <subcellularLocation>
        <location evidence="1 7">Cell outer membrane</location>
        <topology evidence="1 7">Multi-pass membrane protein</topology>
    </subcellularLocation>
</comment>
<dbReference type="InterPro" id="IPR012910">
    <property type="entry name" value="Plug_dom"/>
</dbReference>
<dbReference type="Pfam" id="PF13715">
    <property type="entry name" value="CarbopepD_reg_2"/>
    <property type="match status" value="1"/>
</dbReference>
<dbReference type="Gene3D" id="2.40.170.20">
    <property type="entry name" value="TonB-dependent receptor, beta-barrel domain"/>
    <property type="match status" value="1"/>
</dbReference>
<reference evidence="12 13" key="1">
    <citation type="submission" date="2017-01" db="EMBL/GenBank/DDBJ databases">
        <title>Trade-off between light-utilization and light-protection in marine flavobacteria.</title>
        <authorList>
            <person name="Kumagai Y."/>
            <person name="Yoshizawa S."/>
            <person name="Kogure K."/>
            <person name="Iwasaki W."/>
        </authorList>
    </citation>
    <scope>NUCLEOTIDE SEQUENCE [LARGE SCALE GENOMIC DNA]</scope>
    <source>
        <strain evidence="12 13">KCTC 32109</strain>
    </source>
</reference>
<dbReference type="InterPro" id="IPR023997">
    <property type="entry name" value="TonB-dep_OMP_SusC/RagA_CS"/>
</dbReference>
<organism evidence="12 13">
    <name type="scientific">Nonlabens arenilitoris</name>
    <dbReference type="NCBI Taxonomy" id="1217969"/>
    <lineage>
        <taxon>Bacteria</taxon>
        <taxon>Pseudomonadati</taxon>
        <taxon>Bacteroidota</taxon>
        <taxon>Flavobacteriia</taxon>
        <taxon>Flavobacteriales</taxon>
        <taxon>Flavobacteriaceae</taxon>
        <taxon>Nonlabens</taxon>
    </lineage>
</organism>
<dbReference type="Pfam" id="PF07715">
    <property type="entry name" value="Plug"/>
    <property type="match status" value="1"/>
</dbReference>
<keyword evidence="13" id="KW-1185">Reference proteome</keyword>
<gene>
    <name evidence="12" type="ORF">BST92_03210</name>
</gene>
<evidence type="ECO:0000313" key="12">
    <source>
        <dbReference type="EMBL" id="PQJ31000.1"/>
    </source>
</evidence>
<evidence type="ECO:0000256" key="3">
    <source>
        <dbReference type="ARBA" id="ARBA00022452"/>
    </source>
</evidence>
<feature type="signal peptide" evidence="9">
    <location>
        <begin position="1"/>
        <end position="22"/>
    </location>
</feature>
<evidence type="ECO:0000256" key="6">
    <source>
        <dbReference type="ARBA" id="ARBA00023237"/>
    </source>
</evidence>
<name>A0A2S7U8S8_9FLAO</name>
<dbReference type="SUPFAM" id="SSF49464">
    <property type="entry name" value="Carboxypeptidase regulatory domain-like"/>
    <property type="match status" value="1"/>
</dbReference>
<dbReference type="InterPro" id="IPR039426">
    <property type="entry name" value="TonB-dep_rcpt-like"/>
</dbReference>
<keyword evidence="4 7" id="KW-0812">Transmembrane</keyword>
<sequence length="1072" mass="115908">MKLFLHKMLLGIFLLAAQLTFAQSNQISGTVSDESGEPLLGVSVLIKGSTTGTQTDINGKYSLVASSGNVIVFSYLGLKDQEVTVAEETTINVTLVEDAESLGQVVIVAQGVKAKPRSLTYSVQTVTSDELDRSKETNVVNALSAKAAGVQVTASSGSVGASANIRIRGNSSILGNNGPLFIVDGVPIDNSSTSEDPSDPGNSPLSGTDFSNRAVDLNSADIETVTVLKGLSAQALYGIRAANGVILITTKKGRSGKTKVSITSNTSFSQYNKVPTLQRKYSQGGVVGGVLTYRGPETFEGDSWGPAISTLEFDGATDYPFDSNGRLVPVGTGNGQAANAYDHYDFFKTGVLQENNFSVSGGSEKVQFRGNIGRLTQTGISPNEEFDRNTFRADINAQLDDKFDLELSGQYSESGGNRVQRGSNISGIMLGLIRSTPTFDNGNGLTGQDAADNQSSYFYDIAGQELPGQRSYRDGIYNNPYFTVAQNKNLDDVSRFIGKMALSYKINDENTLKGSLSVDKYTDVRKSGFNLIDASFGEGRVLNDNISNQDLNWNLILTGSKQISEDLGVSYLAGYDGYRTRFSRRSVIGDGLTIPSFFDISNAGSINAFESGEYGKTLIGAFVQGTFNYKDLIYVTPTFRNDWSSTLPVDNNSFQSYSLGTSFVFTELMDNEESFLDYGKFRMSYGSVGSDAPLFATGTVFGGSFIGGDGFIQGTQFPAYDTVSYERSVVAGNPNLKPESLTEFETGIELKMLDNRLRVDLAYYSKTSKDVIIPVSVSSGSGFTSKFENIAEISNKGVEVVLSGTPIRTEDFKWNVDVNWTTYENMVEELAPGVEEITLAGFSSTRSTAVAGQPYGAIYGSRFQRDENGDFLIDADGYPLAEATDGVVGDPTPDWQAGISNTFTYKDLSLSFLIDIRKGGDVWCGTCGIIDYFGTSDRTLAREDSRVFQGTVAATGQPNTQSVALYDTTISENNNFWRRYGFGGLSESNIYDGSWVRLREVTLSYSLPSSLLSKTFIDNASISVYGRNLWLSTDYPGVDPETNLAGDSNGIGLDYFNQPNTKSYGVNLRLNF</sequence>
<dbReference type="Pfam" id="PF14905">
    <property type="entry name" value="OMP_b-brl_3"/>
    <property type="match status" value="1"/>
</dbReference>
<dbReference type="PROSITE" id="PS52016">
    <property type="entry name" value="TONB_DEPENDENT_REC_3"/>
    <property type="match status" value="1"/>
</dbReference>
<evidence type="ECO:0000259" key="10">
    <source>
        <dbReference type="Pfam" id="PF07715"/>
    </source>
</evidence>
<feature type="domain" description="TonB-dependent receptor plug" evidence="10">
    <location>
        <begin position="116"/>
        <end position="245"/>
    </location>
</feature>
<accession>A0A2S7U8S8</accession>
<keyword evidence="3 7" id="KW-1134">Transmembrane beta strand</keyword>
<protein>
    <submittedName>
        <fullName evidence="12">SusC/RagA family TonB-linked outer membrane protein</fullName>
    </submittedName>
</protein>
<evidence type="ECO:0000256" key="8">
    <source>
        <dbReference type="SAM" id="MobiDB-lite"/>
    </source>
</evidence>
<evidence type="ECO:0000256" key="5">
    <source>
        <dbReference type="ARBA" id="ARBA00023136"/>
    </source>
</evidence>
<dbReference type="Proteomes" id="UP000239747">
    <property type="component" value="Unassembled WGS sequence"/>
</dbReference>
<dbReference type="AlphaFoldDB" id="A0A2S7U8S8"/>
<keyword evidence="9" id="KW-0732">Signal</keyword>
<keyword evidence="6 7" id="KW-0998">Cell outer membrane</keyword>
<dbReference type="InterPro" id="IPR023996">
    <property type="entry name" value="TonB-dep_OMP_SusC/RagA"/>
</dbReference>